<dbReference type="AlphaFoldDB" id="A0A4R6B4W3"/>
<keyword evidence="4" id="KW-1185">Reference proteome</keyword>
<dbReference type="Proteomes" id="UP000294562">
    <property type="component" value="Unassembled WGS sequence"/>
</dbReference>
<evidence type="ECO:0000313" key="4">
    <source>
        <dbReference type="Proteomes" id="UP000294562"/>
    </source>
</evidence>
<dbReference type="EMBL" id="SMZO01000006">
    <property type="protein sequence ID" value="TDL90748.1"/>
    <property type="molecule type" value="Genomic_DNA"/>
</dbReference>
<dbReference type="InterPro" id="IPR012349">
    <property type="entry name" value="Split_barrel_FMN-bd"/>
</dbReference>
<dbReference type="SUPFAM" id="SSF50475">
    <property type="entry name" value="FMN-binding split barrel"/>
    <property type="match status" value="1"/>
</dbReference>
<keyword evidence="1" id="KW-0560">Oxidoreductase</keyword>
<dbReference type="PANTHER" id="PTHR30466">
    <property type="entry name" value="FLAVIN REDUCTASE"/>
    <property type="match status" value="1"/>
</dbReference>
<dbReference type="OrthoDB" id="9792858at2"/>
<comment type="caution">
    <text evidence="3">The sequence shown here is derived from an EMBL/GenBank/DDBJ whole genome shotgun (WGS) entry which is preliminary data.</text>
</comment>
<dbReference type="SMART" id="SM00903">
    <property type="entry name" value="Flavin_Reduct"/>
    <property type="match status" value="1"/>
</dbReference>
<dbReference type="Pfam" id="PF01613">
    <property type="entry name" value="Flavin_Reduct"/>
    <property type="match status" value="1"/>
</dbReference>
<dbReference type="GO" id="GO:0042602">
    <property type="term" value="F:riboflavin reductase (NADPH) activity"/>
    <property type="evidence" value="ECO:0007669"/>
    <property type="project" value="TreeGrafter"/>
</dbReference>
<proteinExistence type="predicted"/>
<evidence type="ECO:0000259" key="2">
    <source>
        <dbReference type="SMART" id="SM00903"/>
    </source>
</evidence>
<accession>A0A4R6B4W3</accession>
<organism evidence="3 4">
    <name type="scientific">Meridianimarinicoccus aquatilis</name>
    <dbReference type="NCBI Taxonomy" id="2552766"/>
    <lineage>
        <taxon>Bacteria</taxon>
        <taxon>Pseudomonadati</taxon>
        <taxon>Pseudomonadota</taxon>
        <taxon>Alphaproteobacteria</taxon>
        <taxon>Rhodobacterales</taxon>
        <taxon>Paracoccaceae</taxon>
        <taxon>Meridianimarinicoccus</taxon>
    </lineage>
</organism>
<name>A0A4R6B4W3_9RHOB</name>
<dbReference type="InterPro" id="IPR050268">
    <property type="entry name" value="NADH-dep_flavin_reductase"/>
</dbReference>
<reference evidence="3 4" key="1">
    <citation type="submission" date="2019-03" db="EMBL/GenBank/DDBJ databases">
        <title>Rhodobacteraceae bacterium SM1902, a new member of the family Rhodobacteraceae isolated from Yantai.</title>
        <authorList>
            <person name="Sun Y."/>
        </authorList>
    </citation>
    <scope>NUCLEOTIDE SEQUENCE [LARGE SCALE GENOMIC DNA]</scope>
    <source>
        <strain evidence="3 4">SM1902</strain>
    </source>
</reference>
<gene>
    <name evidence="3" type="ORF">E2L05_04355</name>
</gene>
<evidence type="ECO:0000256" key="1">
    <source>
        <dbReference type="ARBA" id="ARBA00023002"/>
    </source>
</evidence>
<protein>
    <submittedName>
        <fullName evidence="3">Flavin reductase</fullName>
    </submittedName>
</protein>
<sequence>MDGAKDFQMTSFLPGPGSERLLRDALGLFGTGVTVVTAQGPDGPVAITANSFSSVSLSPALVLWSVDLNSDRCPIFREAKFTAIHVMSHDQANLALRFAKNGNDFDAVDWTRSDTGVPLLNGCLSRFECETFADHPGGDHRILVSQVLRVTRSDMDPLLFAKGRFGRFVKND</sequence>
<dbReference type="PANTHER" id="PTHR30466:SF1">
    <property type="entry name" value="FMN REDUCTASE (NADH) RUTF"/>
    <property type="match status" value="1"/>
</dbReference>
<dbReference type="InterPro" id="IPR002563">
    <property type="entry name" value="Flavin_Rdtase-like_dom"/>
</dbReference>
<dbReference type="GO" id="GO:0010181">
    <property type="term" value="F:FMN binding"/>
    <property type="evidence" value="ECO:0007669"/>
    <property type="project" value="InterPro"/>
</dbReference>
<feature type="domain" description="Flavin reductase like" evidence="2">
    <location>
        <begin position="26"/>
        <end position="167"/>
    </location>
</feature>
<dbReference type="Gene3D" id="2.30.110.10">
    <property type="entry name" value="Electron Transport, Fmn-binding Protein, Chain A"/>
    <property type="match status" value="1"/>
</dbReference>
<evidence type="ECO:0000313" key="3">
    <source>
        <dbReference type="EMBL" id="TDL90748.1"/>
    </source>
</evidence>